<accession>A0A563VKK4</accession>
<gene>
    <name evidence="1" type="ORF">H1P_1290009</name>
</gene>
<organism evidence="1 2">
    <name type="scientific">Hyella patelloides LEGE 07179</name>
    <dbReference type="NCBI Taxonomy" id="945734"/>
    <lineage>
        <taxon>Bacteria</taxon>
        <taxon>Bacillati</taxon>
        <taxon>Cyanobacteriota</taxon>
        <taxon>Cyanophyceae</taxon>
        <taxon>Pleurocapsales</taxon>
        <taxon>Hyellaceae</taxon>
        <taxon>Hyella</taxon>
    </lineage>
</organism>
<dbReference type="Proteomes" id="UP000320055">
    <property type="component" value="Unassembled WGS sequence"/>
</dbReference>
<proteinExistence type="predicted"/>
<dbReference type="AlphaFoldDB" id="A0A563VKK4"/>
<evidence type="ECO:0000313" key="2">
    <source>
        <dbReference type="Proteomes" id="UP000320055"/>
    </source>
</evidence>
<dbReference type="EMBL" id="CAACVJ010000034">
    <property type="protein sequence ID" value="VEP11969.1"/>
    <property type="molecule type" value="Genomic_DNA"/>
</dbReference>
<reference evidence="1 2" key="1">
    <citation type="submission" date="2019-01" db="EMBL/GenBank/DDBJ databases">
        <authorList>
            <person name="Brito A."/>
        </authorList>
    </citation>
    <scope>NUCLEOTIDE SEQUENCE [LARGE SCALE GENOMIC DNA]</scope>
    <source>
        <strain evidence="1">1</strain>
    </source>
</reference>
<name>A0A563VKK4_9CYAN</name>
<keyword evidence="2" id="KW-1185">Reference proteome</keyword>
<sequence length="48" mass="5410">MPIFPAINYSNKSVFDGIMMDIYGLNAPKNSQTNSDKIKNQDFLLCVL</sequence>
<protein>
    <submittedName>
        <fullName evidence="1">Uncharacterized protein</fullName>
    </submittedName>
</protein>
<evidence type="ECO:0000313" key="1">
    <source>
        <dbReference type="EMBL" id="VEP11969.1"/>
    </source>
</evidence>